<sequence>MTVSLAVSACRADGKATSGSAMLLRDPHRLADMGPLKKIAEKLAKAHADKVAVVRLDGTIGVSGAGRGGLTADNLESNLRKAFDTERLKAVVLVINSPGGSPAQSEYIAERIRQLSSEKGVRVLAFCEDVAASGGYWIACAADEIYAAHTSMVGSIGVVSSGFGVKDLIGKVGVERRVYTAGANKARLDPFLEEKPEDVEWLHSIQKDLHDAFITWVRQRRGAKLVGTDAELFSGDVWIGRGALDVGLVDGVGVLRSVLAERYPDAELEVIASPKPLFARLTGSVSSPDAVVSSFAAQAVDGIATGLVAAMERRANWTRYGL</sequence>
<evidence type="ECO:0000256" key="2">
    <source>
        <dbReference type="ARBA" id="ARBA00022670"/>
    </source>
</evidence>
<proteinExistence type="inferred from homology"/>
<keyword evidence="4" id="KW-0720">Serine protease</keyword>
<dbReference type="AlphaFoldDB" id="A0A318RS99"/>
<dbReference type="EMBL" id="QJSP01000004">
    <property type="protein sequence ID" value="PYE18554.1"/>
    <property type="molecule type" value="Genomic_DNA"/>
</dbReference>
<feature type="domain" description="Peptidase S49" evidence="5">
    <location>
        <begin position="118"/>
        <end position="262"/>
    </location>
</feature>
<name>A0A318RS99_WILLI</name>
<dbReference type="InterPro" id="IPR029045">
    <property type="entry name" value="ClpP/crotonase-like_dom_sf"/>
</dbReference>
<evidence type="ECO:0000256" key="3">
    <source>
        <dbReference type="ARBA" id="ARBA00022801"/>
    </source>
</evidence>
<comment type="similarity">
    <text evidence="1">Belongs to the peptidase S49 family.</text>
</comment>
<comment type="caution">
    <text evidence="6">The sequence shown here is derived from an EMBL/GenBank/DDBJ whole genome shotgun (WGS) entry which is preliminary data.</text>
</comment>
<keyword evidence="3" id="KW-0378">Hydrolase</keyword>
<evidence type="ECO:0000256" key="4">
    <source>
        <dbReference type="ARBA" id="ARBA00022825"/>
    </source>
</evidence>
<keyword evidence="7" id="KW-1185">Reference proteome</keyword>
<dbReference type="Proteomes" id="UP000247591">
    <property type="component" value="Unassembled WGS sequence"/>
</dbReference>
<evidence type="ECO:0000256" key="1">
    <source>
        <dbReference type="ARBA" id="ARBA00008683"/>
    </source>
</evidence>
<dbReference type="InterPro" id="IPR047272">
    <property type="entry name" value="S49_SppA_C"/>
</dbReference>
<keyword evidence="2" id="KW-0645">Protease</keyword>
<dbReference type="SUPFAM" id="SSF52096">
    <property type="entry name" value="ClpP/crotonase"/>
    <property type="match status" value="1"/>
</dbReference>
<dbReference type="CDD" id="cd07023">
    <property type="entry name" value="S49_Sppa_N_C"/>
    <property type="match status" value="1"/>
</dbReference>
<evidence type="ECO:0000313" key="6">
    <source>
        <dbReference type="EMBL" id="PYE18554.1"/>
    </source>
</evidence>
<dbReference type="Gene3D" id="6.20.330.10">
    <property type="match status" value="1"/>
</dbReference>
<dbReference type="InterPro" id="IPR002142">
    <property type="entry name" value="Peptidase_S49"/>
</dbReference>
<protein>
    <submittedName>
        <fullName evidence="6">Signal peptide peptidase SppA</fullName>
    </submittedName>
</protein>
<dbReference type="PANTHER" id="PTHR42987">
    <property type="entry name" value="PEPTIDASE S49"/>
    <property type="match status" value="1"/>
</dbReference>
<evidence type="ECO:0000259" key="5">
    <source>
        <dbReference type="Pfam" id="PF01343"/>
    </source>
</evidence>
<organism evidence="6 7">
    <name type="scientific">Williamsia limnetica</name>
    <dbReference type="NCBI Taxonomy" id="882452"/>
    <lineage>
        <taxon>Bacteria</taxon>
        <taxon>Bacillati</taxon>
        <taxon>Actinomycetota</taxon>
        <taxon>Actinomycetes</taxon>
        <taxon>Mycobacteriales</taxon>
        <taxon>Nocardiaceae</taxon>
        <taxon>Williamsia</taxon>
    </lineage>
</organism>
<dbReference type="GO" id="GO:0006508">
    <property type="term" value="P:proteolysis"/>
    <property type="evidence" value="ECO:0007669"/>
    <property type="project" value="UniProtKB-KW"/>
</dbReference>
<gene>
    <name evidence="6" type="ORF">DFR67_104133</name>
</gene>
<dbReference type="PANTHER" id="PTHR42987:SF8">
    <property type="entry name" value="PROTEINASE"/>
    <property type="match status" value="1"/>
</dbReference>
<dbReference type="Gene3D" id="3.90.226.10">
    <property type="entry name" value="2-enoyl-CoA Hydratase, Chain A, domain 1"/>
    <property type="match status" value="1"/>
</dbReference>
<accession>A0A318RS99</accession>
<evidence type="ECO:0000313" key="7">
    <source>
        <dbReference type="Proteomes" id="UP000247591"/>
    </source>
</evidence>
<dbReference type="GO" id="GO:0008236">
    <property type="term" value="F:serine-type peptidase activity"/>
    <property type="evidence" value="ECO:0007669"/>
    <property type="project" value="UniProtKB-KW"/>
</dbReference>
<reference evidence="6 7" key="1">
    <citation type="submission" date="2018-06" db="EMBL/GenBank/DDBJ databases">
        <title>Genomic Encyclopedia of Type Strains, Phase IV (KMG-IV): sequencing the most valuable type-strain genomes for metagenomic binning, comparative biology and taxonomic classification.</title>
        <authorList>
            <person name="Goeker M."/>
        </authorList>
    </citation>
    <scope>NUCLEOTIDE SEQUENCE [LARGE SCALE GENOMIC DNA]</scope>
    <source>
        <strain evidence="6 7">DSM 45521</strain>
    </source>
</reference>
<dbReference type="Pfam" id="PF01343">
    <property type="entry name" value="Peptidase_S49"/>
    <property type="match status" value="1"/>
</dbReference>